<name>A0ABW7WUV5_9NOCA</name>
<feature type="binding site" evidence="7">
    <location>
        <position position="40"/>
    </location>
    <ligand>
        <name>ATP</name>
        <dbReference type="ChEBI" id="CHEBI:30616"/>
    </ligand>
</feature>
<evidence type="ECO:0000313" key="10">
    <source>
        <dbReference type="EMBL" id="MFI2472612.1"/>
    </source>
</evidence>
<reference evidence="10 11" key="1">
    <citation type="submission" date="2024-10" db="EMBL/GenBank/DDBJ databases">
        <title>The Natural Products Discovery Center: Release of the First 8490 Sequenced Strains for Exploring Actinobacteria Biosynthetic Diversity.</title>
        <authorList>
            <person name="Kalkreuter E."/>
            <person name="Kautsar S.A."/>
            <person name="Yang D."/>
            <person name="Bader C.D."/>
            <person name="Teijaro C.N."/>
            <person name="Fluegel L."/>
            <person name="Davis C.M."/>
            <person name="Simpson J.R."/>
            <person name="Lauterbach L."/>
            <person name="Steele A.D."/>
            <person name="Gui C."/>
            <person name="Meng S."/>
            <person name="Li G."/>
            <person name="Viehrig K."/>
            <person name="Ye F."/>
            <person name="Su P."/>
            <person name="Kiefer A.F."/>
            <person name="Nichols A."/>
            <person name="Cepeda A.J."/>
            <person name="Yan W."/>
            <person name="Fan B."/>
            <person name="Jiang Y."/>
            <person name="Adhikari A."/>
            <person name="Zheng C.-J."/>
            <person name="Schuster L."/>
            <person name="Cowan T.M."/>
            <person name="Smanski M.J."/>
            <person name="Chevrette M.G."/>
            <person name="De Carvalho L.P.S."/>
            <person name="Shen B."/>
        </authorList>
    </citation>
    <scope>NUCLEOTIDE SEQUENCE [LARGE SCALE GENOMIC DNA]</scope>
    <source>
        <strain evidence="10 11">NPDC019275</strain>
    </source>
</reference>
<evidence type="ECO:0000256" key="2">
    <source>
        <dbReference type="ARBA" id="ARBA00022527"/>
    </source>
</evidence>
<keyword evidence="4 7" id="KW-0547">Nucleotide-binding</keyword>
<dbReference type="Gene3D" id="1.10.510.10">
    <property type="entry name" value="Transferase(Phosphotransferase) domain 1"/>
    <property type="match status" value="1"/>
</dbReference>
<dbReference type="InterPro" id="IPR008271">
    <property type="entry name" value="Ser/Thr_kinase_AS"/>
</dbReference>
<sequence>MLRTGEIFADYVVKRVLGQGGMGTVYLAQHPRLPRMTALKLLDRELYGDLEIRGRFEREADLVAQLDHPNIVTVYDRGAEDEQLWISMQFVPGSDAASADVDVLAAWRAVQIIAETAAALDFAHANGVLHRDVKPANILLAKAPIGQPERVLLTDFGIAGMRNADTTLTSAGTITATLAYAAPEQLSGQPLDHRADQYSLACTLFWMLTGNVPFPGATPAAVMNGHIGAPVPSLSRGRRGLPAALDAVMARALAKRPADRFPSCTDFAVAARHALASGAPIPPAPHSPTGSVPPHTGFAPRADATPPAHTGFATQAAPPSPHTRFGPGAHPSHATGPQTGSPNVGSPAHTGPAPSTPAPQIGGPPPVSAPAHTGAAAHGRSTQTGVPPHAGARTPGVPPHTGFVPQPHGPAQAAPASHAPDPAYPDVSAGSGRGPHTRFAPGGDDARRPGAAAYPDVPEQLSSPEGRWATSLPPHATDPSQPGAPTASGHGPHTRFAPGGDDARRPGAGAYPHARSPEGRAATSRSPHAPDPSLPGVPTRSSGTPPNGFVPRTDGMPPTSFAPHPHSFPHTGAPHHTGMPGSAAVPPRPPVANQTGSASHNGGAHGGTLPMPPSPSAEDRTGGASHNGGVHGGTQPVPPSHRAADRTGSPPRNGTAHGAAPPGSPSRRAVDLTRGDMPHGNTWYSHAAPQTAFSRPADVPPTRPDAGRPTGLPPTAPLPNAASSPNVSSPTGERARPHSPRSDSDAPRPQRDSIDTGRSAPGQNEPVPQPGSMDIDHSGPGRNEPVPPRPQQNSTRTGYSASGRGELVPPRPQLGSMGTGRSAPGQNEPVPQQGSTGTGRSPQGHSEPAPPRPPRRTPRPITIALPDRVRGRIAPAGQGPGNSPQPPEPRPPP</sequence>
<dbReference type="Proteomes" id="UP001611415">
    <property type="component" value="Unassembled WGS sequence"/>
</dbReference>
<accession>A0ABW7WUV5</accession>
<dbReference type="PROSITE" id="PS00108">
    <property type="entry name" value="PROTEIN_KINASE_ST"/>
    <property type="match status" value="1"/>
</dbReference>
<dbReference type="InterPro" id="IPR017441">
    <property type="entry name" value="Protein_kinase_ATP_BS"/>
</dbReference>
<dbReference type="PANTHER" id="PTHR43289:SF6">
    <property type="entry name" value="SERINE_THREONINE-PROTEIN KINASE NEKL-3"/>
    <property type="match status" value="1"/>
</dbReference>
<evidence type="ECO:0000256" key="8">
    <source>
        <dbReference type="SAM" id="MobiDB-lite"/>
    </source>
</evidence>
<feature type="compositionally biased region" description="Low complexity" evidence="8">
    <location>
        <begin position="405"/>
        <end position="426"/>
    </location>
</feature>
<feature type="compositionally biased region" description="Polar residues" evidence="8">
    <location>
        <begin position="335"/>
        <end position="344"/>
    </location>
</feature>
<feature type="compositionally biased region" description="Low complexity" evidence="8">
    <location>
        <begin position="718"/>
        <end position="730"/>
    </location>
</feature>
<keyword evidence="11" id="KW-1185">Reference proteome</keyword>
<feature type="compositionally biased region" description="Pro residues" evidence="8">
    <location>
        <begin position="883"/>
        <end position="893"/>
    </location>
</feature>
<gene>
    <name evidence="10" type="ORF">ACH49W_04475</name>
</gene>
<dbReference type="EC" id="2.7.11.1" evidence="1"/>
<evidence type="ECO:0000256" key="7">
    <source>
        <dbReference type="PROSITE-ProRule" id="PRU10141"/>
    </source>
</evidence>
<dbReference type="Gene3D" id="3.30.200.20">
    <property type="entry name" value="Phosphorylase Kinase, domain 1"/>
    <property type="match status" value="1"/>
</dbReference>
<feature type="domain" description="Protein kinase" evidence="9">
    <location>
        <begin position="11"/>
        <end position="276"/>
    </location>
</feature>
<dbReference type="SUPFAM" id="SSF56112">
    <property type="entry name" value="Protein kinase-like (PK-like)"/>
    <property type="match status" value="1"/>
</dbReference>
<dbReference type="InterPro" id="IPR011009">
    <property type="entry name" value="Kinase-like_dom_sf"/>
</dbReference>
<dbReference type="PROSITE" id="PS50011">
    <property type="entry name" value="PROTEIN_KINASE_DOM"/>
    <property type="match status" value="1"/>
</dbReference>
<feature type="compositionally biased region" description="Polar residues" evidence="8">
    <location>
        <begin position="791"/>
        <end position="800"/>
    </location>
</feature>
<evidence type="ECO:0000256" key="6">
    <source>
        <dbReference type="ARBA" id="ARBA00022840"/>
    </source>
</evidence>
<evidence type="ECO:0000256" key="1">
    <source>
        <dbReference type="ARBA" id="ARBA00012513"/>
    </source>
</evidence>
<comment type="caution">
    <text evidence="10">The sequence shown here is derived from an EMBL/GenBank/DDBJ whole genome shotgun (WGS) entry which is preliminary data.</text>
</comment>
<feature type="compositionally biased region" description="Basic and acidic residues" evidence="8">
    <location>
        <begin position="668"/>
        <end position="677"/>
    </location>
</feature>
<dbReference type="CDD" id="cd14014">
    <property type="entry name" value="STKc_PknB_like"/>
    <property type="match status" value="1"/>
</dbReference>
<dbReference type="Pfam" id="PF00069">
    <property type="entry name" value="Pkinase"/>
    <property type="match status" value="1"/>
</dbReference>
<keyword evidence="6 7" id="KW-0067">ATP-binding</keyword>
<protein>
    <recommendedName>
        <fullName evidence="1">non-specific serine/threonine protein kinase</fullName>
        <ecNumber evidence="1">2.7.11.1</ecNumber>
    </recommendedName>
</protein>
<evidence type="ECO:0000259" key="9">
    <source>
        <dbReference type="PROSITE" id="PS50011"/>
    </source>
</evidence>
<dbReference type="SMART" id="SM00220">
    <property type="entry name" value="S_TKc"/>
    <property type="match status" value="1"/>
</dbReference>
<feature type="region of interest" description="Disordered" evidence="8">
    <location>
        <begin position="279"/>
        <end position="893"/>
    </location>
</feature>
<feature type="compositionally biased region" description="Pro residues" evidence="8">
    <location>
        <begin position="354"/>
        <end position="368"/>
    </location>
</feature>
<dbReference type="EMBL" id="JBIRYO010000002">
    <property type="protein sequence ID" value="MFI2472612.1"/>
    <property type="molecule type" value="Genomic_DNA"/>
</dbReference>
<feature type="compositionally biased region" description="Basic and acidic residues" evidence="8">
    <location>
        <begin position="733"/>
        <end position="755"/>
    </location>
</feature>
<keyword evidence="5 10" id="KW-0418">Kinase</keyword>
<evidence type="ECO:0000313" key="11">
    <source>
        <dbReference type="Proteomes" id="UP001611415"/>
    </source>
</evidence>
<dbReference type="PANTHER" id="PTHR43289">
    <property type="entry name" value="MITOGEN-ACTIVATED PROTEIN KINASE KINASE KINASE 20-RELATED"/>
    <property type="match status" value="1"/>
</dbReference>
<evidence type="ECO:0000256" key="3">
    <source>
        <dbReference type="ARBA" id="ARBA00022679"/>
    </source>
</evidence>
<dbReference type="InterPro" id="IPR000719">
    <property type="entry name" value="Prot_kinase_dom"/>
</dbReference>
<feature type="compositionally biased region" description="Polar residues" evidence="8">
    <location>
        <begin position="829"/>
        <end position="844"/>
    </location>
</feature>
<organism evidence="10 11">
    <name type="scientific">Nocardia xishanensis</name>
    <dbReference type="NCBI Taxonomy" id="238964"/>
    <lineage>
        <taxon>Bacteria</taxon>
        <taxon>Bacillati</taxon>
        <taxon>Actinomycetota</taxon>
        <taxon>Actinomycetes</taxon>
        <taxon>Mycobacteriales</taxon>
        <taxon>Nocardiaceae</taxon>
        <taxon>Nocardia</taxon>
    </lineage>
</organism>
<keyword evidence="3" id="KW-0808">Transferase</keyword>
<dbReference type="PROSITE" id="PS00107">
    <property type="entry name" value="PROTEIN_KINASE_ATP"/>
    <property type="match status" value="1"/>
</dbReference>
<dbReference type="RefSeq" id="WP_397091077.1">
    <property type="nucleotide sequence ID" value="NZ_JBIRYO010000002.1"/>
</dbReference>
<proteinExistence type="predicted"/>
<keyword evidence="2" id="KW-0723">Serine/threonine-protein kinase</keyword>
<dbReference type="GO" id="GO:0016301">
    <property type="term" value="F:kinase activity"/>
    <property type="evidence" value="ECO:0007669"/>
    <property type="project" value="UniProtKB-KW"/>
</dbReference>
<evidence type="ECO:0000256" key="4">
    <source>
        <dbReference type="ARBA" id="ARBA00022741"/>
    </source>
</evidence>
<evidence type="ECO:0000256" key="5">
    <source>
        <dbReference type="ARBA" id="ARBA00022777"/>
    </source>
</evidence>